<evidence type="ECO:0000313" key="3">
    <source>
        <dbReference type="Proteomes" id="UP001642540"/>
    </source>
</evidence>
<dbReference type="EMBL" id="CAXLJM020000026">
    <property type="protein sequence ID" value="CAL8094083.1"/>
    <property type="molecule type" value="Genomic_DNA"/>
</dbReference>
<evidence type="ECO:0000256" key="1">
    <source>
        <dbReference type="SAM" id="SignalP"/>
    </source>
</evidence>
<evidence type="ECO:0000313" key="2">
    <source>
        <dbReference type="EMBL" id="CAL8094083.1"/>
    </source>
</evidence>
<keyword evidence="1" id="KW-0732">Signal</keyword>
<name>A0ABP1Q8Z8_9HEXA</name>
<organism evidence="2 3">
    <name type="scientific">Orchesella dallaii</name>
    <dbReference type="NCBI Taxonomy" id="48710"/>
    <lineage>
        <taxon>Eukaryota</taxon>
        <taxon>Metazoa</taxon>
        <taxon>Ecdysozoa</taxon>
        <taxon>Arthropoda</taxon>
        <taxon>Hexapoda</taxon>
        <taxon>Collembola</taxon>
        <taxon>Entomobryomorpha</taxon>
        <taxon>Entomobryoidea</taxon>
        <taxon>Orchesellidae</taxon>
        <taxon>Orchesellinae</taxon>
        <taxon>Orchesella</taxon>
    </lineage>
</organism>
<dbReference type="Proteomes" id="UP001642540">
    <property type="component" value="Unassembled WGS sequence"/>
</dbReference>
<protein>
    <submittedName>
        <fullName evidence="2">Uncharacterized protein</fullName>
    </submittedName>
</protein>
<comment type="caution">
    <text evidence="2">The sequence shown here is derived from an EMBL/GenBank/DDBJ whole genome shotgun (WGS) entry which is preliminary data.</text>
</comment>
<gene>
    <name evidence="2" type="ORF">ODALV1_LOCUS8692</name>
</gene>
<reference evidence="2 3" key="1">
    <citation type="submission" date="2024-08" db="EMBL/GenBank/DDBJ databases">
        <authorList>
            <person name="Cucini C."/>
            <person name="Frati F."/>
        </authorList>
    </citation>
    <scope>NUCLEOTIDE SEQUENCE [LARGE SCALE GENOMIC DNA]</scope>
</reference>
<feature type="signal peptide" evidence="1">
    <location>
        <begin position="1"/>
        <end position="32"/>
    </location>
</feature>
<proteinExistence type="predicted"/>
<sequence>MQGMHWFPFTYYSLAGLAVVLVTSSKIPQVLSDDTCNEKIQCKEGQLVLPAHMLKIRNNCTTELDLTAENQTCSIHCMFDQMKLLDDSGKPSLTAYQAFANLEICASLSENARNCDCFRFGM</sequence>
<dbReference type="SUPFAM" id="SSF47565">
    <property type="entry name" value="Insect pheromone/odorant-binding proteins"/>
    <property type="match status" value="1"/>
</dbReference>
<keyword evidence="3" id="KW-1185">Reference proteome</keyword>
<dbReference type="InterPro" id="IPR036728">
    <property type="entry name" value="PBP_GOBP_sf"/>
</dbReference>
<feature type="chain" id="PRO_5046766694" evidence="1">
    <location>
        <begin position="33"/>
        <end position="122"/>
    </location>
</feature>
<accession>A0ABP1Q8Z8</accession>